<evidence type="ECO:0000256" key="2">
    <source>
        <dbReference type="ARBA" id="ARBA00022703"/>
    </source>
</evidence>
<dbReference type="CDD" id="cd06845">
    <property type="entry name" value="Bcl-2_like"/>
    <property type="match status" value="1"/>
</dbReference>
<dbReference type="AlphaFoldDB" id="A0A8E0VIP8"/>
<keyword evidence="2" id="KW-0053">Apoptosis</keyword>
<name>A0A8E0VIP8_9TREM</name>
<dbReference type="SUPFAM" id="SSF56854">
    <property type="entry name" value="Bcl-2 inhibitors of programmed cell death"/>
    <property type="match status" value="1"/>
</dbReference>
<feature type="transmembrane region" description="Helical" evidence="3">
    <location>
        <begin position="172"/>
        <end position="191"/>
    </location>
</feature>
<evidence type="ECO:0000256" key="3">
    <source>
        <dbReference type="SAM" id="Phobius"/>
    </source>
</evidence>
<keyword evidence="3" id="KW-1133">Transmembrane helix</keyword>
<dbReference type="Proteomes" id="UP000728185">
    <property type="component" value="Unassembled WGS sequence"/>
</dbReference>
<evidence type="ECO:0000259" key="4">
    <source>
        <dbReference type="SMART" id="SM00337"/>
    </source>
</evidence>
<dbReference type="GO" id="GO:0051400">
    <property type="term" value="F:BH domain binding"/>
    <property type="evidence" value="ECO:0007669"/>
    <property type="project" value="TreeGrafter"/>
</dbReference>
<organism evidence="5 6">
    <name type="scientific">Fasciolopsis buskii</name>
    <dbReference type="NCBI Taxonomy" id="27845"/>
    <lineage>
        <taxon>Eukaryota</taxon>
        <taxon>Metazoa</taxon>
        <taxon>Spiralia</taxon>
        <taxon>Lophotrochozoa</taxon>
        <taxon>Platyhelminthes</taxon>
        <taxon>Trematoda</taxon>
        <taxon>Digenea</taxon>
        <taxon>Plagiorchiida</taxon>
        <taxon>Echinostomata</taxon>
        <taxon>Echinostomatoidea</taxon>
        <taxon>Fasciolidae</taxon>
        <taxon>Fasciolopsis</taxon>
    </lineage>
</organism>
<keyword evidence="3" id="KW-0472">Membrane</keyword>
<dbReference type="InterPro" id="IPR036834">
    <property type="entry name" value="Bcl-2-like_sf"/>
</dbReference>
<dbReference type="OrthoDB" id="6080198at2759"/>
<keyword evidence="6" id="KW-1185">Reference proteome</keyword>
<dbReference type="InterPro" id="IPR002475">
    <property type="entry name" value="Bcl2-like"/>
</dbReference>
<dbReference type="PANTHER" id="PTHR11256">
    <property type="entry name" value="BCL-2 RELATED"/>
    <property type="match status" value="1"/>
</dbReference>
<evidence type="ECO:0000313" key="6">
    <source>
        <dbReference type="Proteomes" id="UP000728185"/>
    </source>
</evidence>
<dbReference type="GO" id="GO:0005741">
    <property type="term" value="C:mitochondrial outer membrane"/>
    <property type="evidence" value="ECO:0007669"/>
    <property type="project" value="TreeGrafter"/>
</dbReference>
<evidence type="ECO:0000256" key="1">
    <source>
        <dbReference type="ARBA" id="ARBA00009458"/>
    </source>
</evidence>
<comment type="caution">
    <text evidence="5">The sequence shown here is derived from an EMBL/GenBank/DDBJ whole genome shotgun (WGS) entry which is preliminary data.</text>
</comment>
<gene>
    <name evidence="5" type="ORF">FBUS_03721</name>
</gene>
<dbReference type="GO" id="GO:0001836">
    <property type="term" value="P:release of cytochrome c from mitochondria"/>
    <property type="evidence" value="ECO:0007669"/>
    <property type="project" value="TreeGrafter"/>
</dbReference>
<dbReference type="PRINTS" id="PR01862">
    <property type="entry name" value="BCL2FAMILY"/>
</dbReference>
<sequence>MISKVPTEDDERHKCQSEEVVVDQQTQMIVEEFVQFKLRKAGKVLPRKSGPSDIDTQILVGRLLDISNELEERYGDQLNRDAERWMESATFDKFLQIAKGVFADGVISWSRIVVLFMFAVKVVLNALARNLGGLAGDVIRFVIKFIFTQGIIKWVQSRGGWLAVLQDYGQSSNASGLMMFAGLLVVVLFLVSRTR</sequence>
<feature type="domain" description="Bcl-2 Bcl-2 homology region 1-3" evidence="4">
    <location>
        <begin position="72"/>
        <end position="161"/>
    </location>
</feature>
<dbReference type="GO" id="GO:0008630">
    <property type="term" value="P:intrinsic apoptotic signaling pathway in response to DNA damage"/>
    <property type="evidence" value="ECO:0007669"/>
    <property type="project" value="TreeGrafter"/>
</dbReference>
<dbReference type="Gene3D" id="1.10.437.10">
    <property type="entry name" value="Blc2-like"/>
    <property type="match status" value="1"/>
</dbReference>
<dbReference type="Pfam" id="PF00452">
    <property type="entry name" value="Bcl-2"/>
    <property type="match status" value="1"/>
</dbReference>
<reference evidence="5" key="1">
    <citation type="submission" date="2019-05" db="EMBL/GenBank/DDBJ databases">
        <title>Annotation for the trematode Fasciolopsis buski.</title>
        <authorList>
            <person name="Choi Y.-J."/>
        </authorList>
    </citation>
    <scope>NUCLEOTIDE SEQUENCE</scope>
    <source>
        <strain evidence="5">HT</strain>
        <tissue evidence="5">Whole worm</tissue>
    </source>
</reference>
<dbReference type="InterPro" id="IPR046371">
    <property type="entry name" value="Bcl-2_BH1-3"/>
</dbReference>
<dbReference type="PROSITE" id="PS50062">
    <property type="entry name" value="BCL2_FAMILY"/>
    <property type="match status" value="1"/>
</dbReference>
<feature type="transmembrane region" description="Helical" evidence="3">
    <location>
        <begin position="106"/>
        <end position="124"/>
    </location>
</feature>
<evidence type="ECO:0000313" key="5">
    <source>
        <dbReference type="EMBL" id="KAA0195886.1"/>
    </source>
</evidence>
<dbReference type="InterPro" id="IPR026298">
    <property type="entry name" value="Bcl-2_fam"/>
</dbReference>
<comment type="similarity">
    <text evidence="1">Belongs to the Bcl-2 family.</text>
</comment>
<keyword evidence="3" id="KW-0812">Transmembrane</keyword>
<dbReference type="SMART" id="SM00337">
    <property type="entry name" value="BCL"/>
    <property type="match status" value="1"/>
</dbReference>
<dbReference type="GO" id="GO:0097192">
    <property type="term" value="P:extrinsic apoptotic signaling pathway in absence of ligand"/>
    <property type="evidence" value="ECO:0007669"/>
    <property type="project" value="TreeGrafter"/>
</dbReference>
<protein>
    <submittedName>
        <fullName evidence="5">Putative apoptosis regulator bax</fullName>
    </submittedName>
</protein>
<accession>A0A8E0VIP8</accession>
<dbReference type="GO" id="GO:0042981">
    <property type="term" value="P:regulation of apoptotic process"/>
    <property type="evidence" value="ECO:0007669"/>
    <property type="project" value="InterPro"/>
</dbReference>
<proteinExistence type="inferred from homology"/>
<dbReference type="EMBL" id="LUCM01003383">
    <property type="protein sequence ID" value="KAA0195886.1"/>
    <property type="molecule type" value="Genomic_DNA"/>
</dbReference>